<feature type="domain" description="ABC transmembrane type-1" evidence="8">
    <location>
        <begin position="87"/>
        <end position="303"/>
    </location>
</feature>
<dbReference type="CDD" id="cd06261">
    <property type="entry name" value="TM_PBP2"/>
    <property type="match status" value="1"/>
</dbReference>
<keyword evidence="4 7" id="KW-0812">Transmembrane</keyword>
<dbReference type="GO" id="GO:0005886">
    <property type="term" value="C:plasma membrane"/>
    <property type="evidence" value="ECO:0007669"/>
    <property type="project" value="UniProtKB-SubCell"/>
</dbReference>
<name>A0A0B4N002_9BACT</name>
<dbReference type="PROSITE" id="PS50928">
    <property type="entry name" value="ABC_TM1"/>
    <property type="match status" value="1"/>
</dbReference>
<feature type="transmembrane region" description="Helical" evidence="7">
    <location>
        <begin position="91"/>
        <end position="112"/>
    </location>
</feature>
<evidence type="ECO:0000256" key="2">
    <source>
        <dbReference type="ARBA" id="ARBA00022448"/>
    </source>
</evidence>
<dbReference type="PANTHER" id="PTHR30193:SF37">
    <property type="entry name" value="INNER MEMBRANE ABC TRANSPORTER PERMEASE PROTEIN YCJO"/>
    <property type="match status" value="1"/>
</dbReference>
<protein>
    <submittedName>
        <fullName evidence="9">Putative ABC-type sugar transport system permease component</fullName>
    </submittedName>
</protein>
<dbReference type="InterPro" id="IPR000515">
    <property type="entry name" value="MetI-like"/>
</dbReference>
<feature type="transmembrane region" description="Helical" evidence="7">
    <location>
        <begin position="124"/>
        <end position="144"/>
    </location>
</feature>
<sequence>MSSFIGKYAQVKRNQFRYNLAKAKRMKVCYLFLAPYAVLFFAFFILPILSSIYYSFTYYNILEPPKFIGFKNYINLILQDQVFLTAMKNTFLIAVITGPIGYILSFLFAWFINELPRWIRTIAVVVFYAPSIASNAFVIFLIIFRGDAYGYLNSFLLQFGLINAPYLWLSDPKYIMPVIIVVILWMSMGTGFLSFVAGLQGVDRSMYEAGYVDGVRNRWQELYYITLPSMKPMLLFGAVMSITQAFNVCDVPRALAGYPSTDYAARTIVTHLFDYGFSRFEMGYASAIATVLFLMMILCNKVIQSALRKVGT</sequence>
<organism evidence="9">
    <name type="scientific">uncultured bacterium Ad_010_C07</name>
    <dbReference type="NCBI Taxonomy" id="1489291"/>
    <lineage>
        <taxon>Bacteria</taxon>
        <taxon>environmental samples</taxon>
    </lineage>
</organism>
<dbReference type="SUPFAM" id="SSF161098">
    <property type="entry name" value="MetI-like"/>
    <property type="match status" value="1"/>
</dbReference>
<evidence type="ECO:0000256" key="5">
    <source>
        <dbReference type="ARBA" id="ARBA00022989"/>
    </source>
</evidence>
<keyword evidence="6 7" id="KW-0472">Membrane</keyword>
<dbReference type="Pfam" id="PF00528">
    <property type="entry name" value="BPD_transp_1"/>
    <property type="match status" value="1"/>
</dbReference>
<dbReference type="InterPro" id="IPR035906">
    <property type="entry name" value="MetI-like_sf"/>
</dbReference>
<dbReference type="Gene3D" id="1.10.3720.10">
    <property type="entry name" value="MetI-like"/>
    <property type="match status" value="1"/>
</dbReference>
<reference evidence="9" key="1">
    <citation type="submission" date="2014-03" db="EMBL/GenBank/DDBJ databases">
        <title>A sequence of cellulolytic fosmid clone of goat rumen metagenome.</title>
        <authorList>
            <person name="Lee K.-T."/>
            <person name="Kim J.-Y."/>
            <person name="Kim Y.-J."/>
            <person name="Ahn J.-H."/>
            <person name="Park M.-N."/>
            <person name="Kim J.-H."/>
            <person name="Kim T.-H."/>
        </authorList>
    </citation>
    <scope>NUCLEOTIDE SEQUENCE</scope>
</reference>
<evidence type="ECO:0000256" key="7">
    <source>
        <dbReference type="RuleBase" id="RU363032"/>
    </source>
</evidence>
<evidence type="ECO:0000256" key="3">
    <source>
        <dbReference type="ARBA" id="ARBA00022475"/>
    </source>
</evidence>
<evidence type="ECO:0000256" key="1">
    <source>
        <dbReference type="ARBA" id="ARBA00004651"/>
    </source>
</evidence>
<evidence type="ECO:0000259" key="8">
    <source>
        <dbReference type="PROSITE" id="PS50928"/>
    </source>
</evidence>
<comment type="subcellular location">
    <subcellularLocation>
        <location evidence="1 7">Cell membrane</location>
        <topology evidence="1 7">Multi-pass membrane protein</topology>
    </subcellularLocation>
</comment>
<feature type="transmembrane region" description="Helical" evidence="7">
    <location>
        <begin position="28"/>
        <end position="56"/>
    </location>
</feature>
<dbReference type="EMBL" id="KJ631377">
    <property type="protein sequence ID" value="AIF25899.1"/>
    <property type="molecule type" value="Genomic_DNA"/>
</dbReference>
<proteinExistence type="inferred from homology"/>
<keyword evidence="3" id="KW-1003">Cell membrane</keyword>
<evidence type="ECO:0000256" key="6">
    <source>
        <dbReference type="ARBA" id="ARBA00023136"/>
    </source>
</evidence>
<dbReference type="GO" id="GO:0055085">
    <property type="term" value="P:transmembrane transport"/>
    <property type="evidence" value="ECO:0007669"/>
    <property type="project" value="InterPro"/>
</dbReference>
<keyword evidence="5 7" id="KW-1133">Transmembrane helix</keyword>
<dbReference type="PANTHER" id="PTHR30193">
    <property type="entry name" value="ABC TRANSPORTER PERMEASE PROTEIN"/>
    <property type="match status" value="1"/>
</dbReference>
<feature type="transmembrane region" description="Helical" evidence="7">
    <location>
        <begin position="176"/>
        <end position="197"/>
    </location>
</feature>
<dbReference type="InterPro" id="IPR051393">
    <property type="entry name" value="ABC_transporter_permease"/>
</dbReference>
<keyword evidence="9" id="KW-0762">Sugar transport</keyword>
<accession>A0A0B4N002</accession>
<evidence type="ECO:0000313" key="9">
    <source>
        <dbReference type="EMBL" id="AIF25899.1"/>
    </source>
</evidence>
<comment type="similarity">
    <text evidence="7">Belongs to the binding-protein-dependent transport system permease family.</text>
</comment>
<dbReference type="AlphaFoldDB" id="A0A0B4N002"/>
<evidence type="ECO:0000256" key="4">
    <source>
        <dbReference type="ARBA" id="ARBA00022692"/>
    </source>
</evidence>
<feature type="transmembrane region" description="Helical" evidence="7">
    <location>
        <begin position="282"/>
        <end position="299"/>
    </location>
</feature>
<keyword evidence="2 7" id="KW-0813">Transport</keyword>